<reference evidence="3" key="1">
    <citation type="journal article" date="2011" name="Genome Res.">
        <title>Phylogeny-wide analysis of social amoeba genomes highlights ancient origins for complex intercellular communication.</title>
        <authorList>
            <person name="Heidel A.J."/>
            <person name="Lawal H.M."/>
            <person name="Felder M."/>
            <person name="Schilde C."/>
            <person name="Helps N.R."/>
            <person name="Tunggal B."/>
            <person name="Rivero F."/>
            <person name="John U."/>
            <person name="Schleicher M."/>
            <person name="Eichinger L."/>
            <person name="Platzer M."/>
            <person name="Noegel A.A."/>
            <person name="Schaap P."/>
            <person name="Gloeckner G."/>
        </authorList>
    </citation>
    <scope>NUCLEOTIDE SEQUENCE [LARGE SCALE GENOMIC DNA]</scope>
    <source>
        <strain evidence="3">SH3</strain>
    </source>
</reference>
<organism evidence="2 3">
    <name type="scientific">Cavenderia fasciculata</name>
    <name type="common">Slime mold</name>
    <name type="synonym">Dictyostelium fasciculatum</name>
    <dbReference type="NCBI Taxonomy" id="261658"/>
    <lineage>
        <taxon>Eukaryota</taxon>
        <taxon>Amoebozoa</taxon>
        <taxon>Evosea</taxon>
        <taxon>Eumycetozoa</taxon>
        <taxon>Dictyostelia</taxon>
        <taxon>Acytosteliales</taxon>
        <taxon>Cavenderiaceae</taxon>
        <taxon>Cavenderia</taxon>
    </lineage>
</organism>
<dbReference type="GeneID" id="14876347"/>
<sequence length="82" mass="8903">MGSEAFQSCSTCEKVNEIFGGDGSGCGREQYVRGGQRGQHRGCGRGAFGRGRPFQRDGGRDAFRDAKNRGRTSRQRGSESKV</sequence>
<dbReference type="Proteomes" id="UP000007797">
    <property type="component" value="Unassembled WGS sequence"/>
</dbReference>
<accession>F4PJ48</accession>
<evidence type="ECO:0000256" key="1">
    <source>
        <dbReference type="SAM" id="MobiDB-lite"/>
    </source>
</evidence>
<name>F4PJ48_CACFS</name>
<proteinExistence type="predicted"/>
<protein>
    <submittedName>
        <fullName evidence="2">Uncharacterized protein</fullName>
    </submittedName>
</protein>
<evidence type="ECO:0000313" key="2">
    <source>
        <dbReference type="EMBL" id="EGG24334.1"/>
    </source>
</evidence>
<evidence type="ECO:0000313" key="3">
    <source>
        <dbReference type="Proteomes" id="UP000007797"/>
    </source>
</evidence>
<dbReference type="RefSeq" id="XP_004362185.1">
    <property type="nucleotide sequence ID" value="XM_004362128.1"/>
</dbReference>
<dbReference type="EMBL" id="GL883007">
    <property type="protein sequence ID" value="EGG24334.1"/>
    <property type="molecule type" value="Genomic_DNA"/>
</dbReference>
<dbReference type="AlphaFoldDB" id="F4PJ48"/>
<dbReference type="KEGG" id="dfa:DFA_06484"/>
<gene>
    <name evidence="2" type="ORF">DFA_06484</name>
</gene>
<feature type="region of interest" description="Disordered" evidence="1">
    <location>
        <begin position="33"/>
        <end position="82"/>
    </location>
</feature>
<feature type="compositionally biased region" description="Basic and acidic residues" evidence="1">
    <location>
        <begin position="54"/>
        <end position="68"/>
    </location>
</feature>
<keyword evidence="3" id="KW-1185">Reference proteome</keyword>